<evidence type="ECO:0000313" key="2">
    <source>
        <dbReference type="Proteomes" id="UP000221024"/>
    </source>
</evidence>
<name>A0A2H3P9E6_9BACT</name>
<dbReference type="OrthoDB" id="647046at2"/>
<comment type="caution">
    <text evidence="1">The sequence shown here is derived from an EMBL/GenBank/DDBJ whole genome shotgun (WGS) entry which is preliminary data.</text>
</comment>
<proteinExistence type="predicted"/>
<protein>
    <recommendedName>
        <fullName evidence="3">Phosphopeptide-binding protein</fullName>
    </recommendedName>
</protein>
<accession>A0A2H3P9E6</accession>
<evidence type="ECO:0000313" key="1">
    <source>
        <dbReference type="EMBL" id="PEN08541.1"/>
    </source>
</evidence>
<reference evidence="1 2" key="1">
    <citation type="submission" date="2017-10" db="EMBL/GenBank/DDBJ databases">
        <title>Draft genome of Longimonas halophila.</title>
        <authorList>
            <person name="Goh K.M."/>
            <person name="Shamsir M.S."/>
            <person name="Lim S.W."/>
        </authorList>
    </citation>
    <scope>NUCLEOTIDE SEQUENCE [LARGE SCALE GENOMIC DNA]</scope>
    <source>
        <strain evidence="1 2">KCTC 42399</strain>
    </source>
</reference>
<keyword evidence="2" id="KW-1185">Reference proteome</keyword>
<organism evidence="1 2">
    <name type="scientific">Longimonas halophila</name>
    <dbReference type="NCBI Taxonomy" id="1469170"/>
    <lineage>
        <taxon>Bacteria</taxon>
        <taxon>Pseudomonadati</taxon>
        <taxon>Rhodothermota</taxon>
        <taxon>Rhodothermia</taxon>
        <taxon>Rhodothermales</taxon>
        <taxon>Salisaetaceae</taxon>
        <taxon>Longimonas</taxon>
    </lineage>
</organism>
<sequence>MARFEVPESEAVLEPGEVNVEVAVENFTPGEQTEVPRREQLANSGNGQHTHIILNNDPYFANYNAEDEPFSLGELEPGAYSAFVFPSRSFHESVKSEDAFDVVNFYVGEDAEGADFPLEEGEPSIIYSRPKGTYSGADAERIMLDFYLYNVELSEDGYRAHYTIEEEGSDEPVAELTMDEWTPAFVEGLDSGTYTFTLELLDENDERVPGTFNYTEREVEVER</sequence>
<gene>
    <name evidence="1" type="ORF">CRI93_05115</name>
</gene>
<dbReference type="AlphaFoldDB" id="A0A2H3P9E6"/>
<dbReference type="Proteomes" id="UP000221024">
    <property type="component" value="Unassembled WGS sequence"/>
</dbReference>
<evidence type="ECO:0008006" key="3">
    <source>
        <dbReference type="Google" id="ProtNLM"/>
    </source>
</evidence>
<dbReference type="EMBL" id="PDEP01000003">
    <property type="protein sequence ID" value="PEN08541.1"/>
    <property type="molecule type" value="Genomic_DNA"/>
</dbReference>